<reference evidence="1" key="1">
    <citation type="submission" date="2021-02" db="EMBL/GenBank/DDBJ databases">
        <authorList>
            <person name="Dougan E. K."/>
            <person name="Rhodes N."/>
            <person name="Thang M."/>
            <person name="Chan C."/>
        </authorList>
    </citation>
    <scope>NUCLEOTIDE SEQUENCE</scope>
</reference>
<name>A0A812T6D5_9DINO</name>
<dbReference type="AlphaFoldDB" id="A0A812T6D5"/>
<evidence type="ECO:0000313" key="1">
    <source>
        <dbReference type="EMBL" id="CAE7507904.1"/>
    </source>
</evidence>
<dbReference type="Proteomes" id="UP000604046">
    <property type="component" value="Unassembled WGS sequence"/>
</dbReference>
<protein>
    <submittedName>
        <fullName evidence="1">Uncharacterized protein</fullName>
    </submittedName>
</protein>
<evidence type="ECO:0000313" key="2">
    <source>
        <dbReference type="Proteomes" id="UP000604046"/>
    </source>
</evidence>
<keyword evidence="2" id="KW-1185">Reference proteome</keyword>
<accession>A0A812T6D5</accession>
<organism evidence="1 2">
    <name type="scientific">Symbiodinium natans</name>
    <dbReference type="NCBI Taxonomy" id="878477"/>
    <lineage>
        <taxon>Eukaryota</taxon>
        <taxon>Sar</taxon>
        <taxon>Alveolata</taxon>
        <taxon>Dinophyceae</taxon>
        <taxon>Suessiales</taxon>
        <taxon>Symbiodiniaceae</taxon>
        <taxon>Symbiodinium</taxon>
    </lineage>
</organism>
<sequence length="375" mass="42547">MTRRQDEWEREIETLDQKEMELHQSQLRLIREQTAIFIRDLAALQGEVAALKEGLTSNGTPLTPLQNDFKEQKAKLLAQEQLTVSIQKRVDFLERLLGESVDRHAQEIESAKTAQARLAGEAKAREAHHASVADRLGYIEQLVGDSFDRHSKEIQSSHSRLESLHARLAACESQAGQNSLRERVDFLEKLLGESSQKHAEAATANQVAHEANLERLQHLHGSFQDQISSRMEKLHGSIQERLERLEHQLRSECLWCAWCRGDAGLACVRATSSNWQHLRRSDGNNQLPNQLPWLGKGTEQWPHTPPRSHLHSDPGRQMFSLVALYFGRSNGCHSGFASAHVGSLNPFTQALFFKCFRTLVREPRAEQRAETKTLL</sequence>
<gene>
    <name evidence="1" type="ORF">SNAT2548_LOCUS28444</name>
</gene>
<comment type="caution">
    <text evidence="1">The sequence shown here is derived from an EMBL/GenBank/DDBJ whole genome shotgun (WGS) entry which is preliminary data.</text>
</comment>
<proteinExistence type="predicted"/>
<dbReference type="EMBL" id="CAJNDS010002516">
    <property type="protein sequence ID" value="CAE7507904.1"/>
    <property type="molecule type" value="Genomic_DNA"/>
</dbReference>